<accession>A0AAV4S6E8</accession>
<protein>
    <submittedName>
        <fullName evidence="1">Uncharacterized protein</fullName>
    </submittedName>
</protein>
<evidence type="ECO:0000313" key="2">
    <source>
        <dbReference type="Proteomes" id="UP001054837"/>
    </source>
</evidence>
<comment type="caution">
    <text evidence="1">The sequence shown here is derived from an EMBL/GenBank/DDBJ whole genome shotgun (WGS) entry which is preliminary data.</text>
</comment>
<name>A0AAV4S6E8_9ARAC</name>
<evidence type="ECO:0000313" key="1">
    <source>
        <dbReference type="EMBL" id="GIY28756.1"/>
    </source>
</evidence>
<organism evidence="1 2">
    <name type="scientific">Caerostris darwini</name>
    <dbReference type="NCBI Taxonomy" id="1538125"/>
    <lineage>
        <taxon>Eukaryota</taxon>
        <taxon>Metazoa</taxon>
        <taxon>Ecdysozoa</taxon>
        <taxon>Arthropoda</taxon>
        <taxon>Chelicerata</taxon>
        <taxon>Arachnida</taxon>
        <taxon>Araneae</taxon>
        <taxon>Araneomorphae</taxon>
        <taxon>Entelegynae</taxon>
        <taxon>Araneoidea</taxon>
        <taxon>Araneidae</taxon>
        <taxon>Caerostris</taxon>
    </lineage>
</organism>
<dbReference type="EMBL" id="BPLQ01007213">
    <property type="protein sequence ID" value="GIY28756.1"/>
    <property type="molecule type" value="Genomic_DNA"/>
</dbReference>
<dbReference type="Proteomes" id="UP001054837">
    <property type="component" value="Unassembled WGS sequence"/>
</dbReference>
<proteinExistence type="predicted"/>
<dbReference type="AlphaFoldDB" id="A0AAV4S6E8"/>
<gene>
    <name evidence="1" type="ORF">CDAR_375821</name>
</gene>
<keyword evidence="2" id="KW-1185">Reference proteome</keyword>
<reference evidence="1 2" key="1">
    <citation type="submission" date="2021-06" db="EMBL/GenBank/DDBJ databases">
        <title>Caerostris darwini draft genome.</title>
        <authorList>
            <person name="Kono N."/>
            <person name="Arakawa K."/>
        </authorList>
    </citation>
    <scope>NUCLEOTIDE SEQUENCE [LARGE SCALE GENOMIC DNA]</scope>
</reference>
<sequence length="184" mass="20707">MHRATCVLMSDYVHPCLTPSGYLSSEGVLSQSAVCANSSHSLAIIPPRILSEHSRCQENELKPTLHKLLVKIIRALIIFPIFLSFPTPSTSLPFQQRVQQGIIKIHQLRCSGNPFQVPILRPLGDLPMRLFHCRPWRQFIAPATLRFLEEVGVATARCEASDPKEVCAPQHFHVVETPRERLSL</sequence>